<dbReference type="HOGENOM" id="CLU_817453_0_0_1"/>
<reference evidence="2" key="2">
    <citation type="submission" date="2024-10" db="UniProtKB">
        <authorList>
            <consortium name="EnsemblProtists"/>
        </authorList>
    </citation>
    <scope>IDENTIFICATION</scope>
</reference>
<feature type="compositionally biased region" description="Basic and acidic residues" evidence="1">
    <location>
        <begin position="315"/>
        <end position="329"/>
    </location>
</feature>
<evidence type="ECO:0000313" key="3">
    <source>
        <dbReference type="Proteomes" id="UP000013827"/>
    </source>
</evidence>
<evidence type="ECO:0000256" key="1">
    <source>
        <dbReference type="SAM" id="MobiDB-lite"/>
    </source>
</evidence>
<keyword evidence="3" id="KW-1185">Reference proteome</keyword>
<accession>A0A0D3K6P0</accession>
<dbReference type="PaxDb" id="2903-EOD31425"/>
<name>A0A0D3K6P0_EMIH1</name>
<proteinExistence type="predicted"/>
<reference evidence="3" key="1">
    <citation type="journal article" date="2013" name="Nature">
        <title>Pan genome of the phytoplankton Emiliania underpins its global distribution.</title>
        <authorList>
            <person name="Read B.A."/>
            <person name="Kegel J."/>
            <person name="Klute M.J."/>
            <person name="Kuo A."/>
            <person name="Lefebvre S.C."/>
            <person name="Maumus F."/>
            <person name="Mayer C."/>
            <person name="Miller J."/>
            <person name="Monier A."/>
            <person name="Salamov A."/>
            <person name="Young J."/>
            <person name="Aguilar M."/>
            <person name="Claverie J.M."/>
            <person name="Frickenhaus S."/>
            <person name="Gonzalez K."/>
            <person name="Herman E.K."/>
            <person name="Lin Y.C."/>
            <person name="Napier J."/>
            <person name="Ogata H."/>
            <person name="Sarno A.F."/>
            <person name="Shmutz J."/>
            <person name="Schroeder D."/>
            <person name="de Vargas C."/>
            <person name="Verret F."/>
            <person name="von Dassow P."/>
            <person name="Valentin K."/>
            <person name="Van de Peer Y."/>
            <person name="Wheeler G."/>
            <person name="Dacks J.B."/>
            <person name="Delwiche C.F."/>
            <person name="Dyhrman S.T."/>
            <person name="Glockner G."/>
            <person name="John U."/>
            <person name="Richards T."/>
            <person name="Worden A.Z."/>
            <person name="Zhang X."/>
            <person name="Grigoriev I.V."/>
            <person name="Allen A.E."/>
            <person name="Bidle K."/>
            <person name="Borodovsky M."/>
            <person name="Bowler C."/>
            <person name="Brownlee C."/>
            <person name="Cock J.M."/>
            <person name="Elias M."/>
            <person name="Gladyshev V.N."/>
            <person name="Groth M."/>
            <person name="Guda C."/>
            <person name="Hadaegh A."/>
            <person name="Iglesias-Rodriguez M.D."/>
            <person name="Jenkins J."/>
            <person name="Jones B.M."/>
            <person name="Lawson T."/>
            <person name="Leese F."/>
            <person name="Lindquist E."/>
            <person name="Lobanov A."/>
            <person name="Lomsadze A."/>
            <person name="Malik S.B."/>
            <person name="Marsh M.E."/>
            <person name="Mackinder L."/>
            <person name="Mock T."/>
            <person name="Mueller-Roeber B."/>
            <person name="Pagarete A."/>
            <person name="Parker M."/>
            <person name="Probert I."/>
            <person name="Quesneville H."/>
            <person name="Raines C."/>
            <person name="Rensing S.A."/>
            <person name="Riano-Pachon D.M."/>
            <person name="Richier S."/>
            <person name="Rokitta S."/>
            <person name="Shiraiwa Y."/>
            <person name="Soanes D.M."/>
            <person name="van der Giezen M."/>
            <person name="Wahlund T.M."/>
            <person name="Williams B."/>
            <person name="Wilson W."/>
            <person name="Wolfe G."/>
            <person name="Wurch L.L."/>
        </authorList>
    </citation>
    <scope>NUCLEOTIDE SEQUENCE</scope>
</reference>
<evidence type="ECO:0000313" key="2">
    <source>
        <dbReference type="EnsemblProtists" id="EOD31425"/>
    </source>
</evidence>
<dbReference type="EnsemblProtists" id="EOD31425">
    <property type="protein sequence ID" value="EOD31425"/>
    <property type="gene ID" value="EMIHUDRAFT_232039"/>
</dbReference>
<sequence length="340" mass="35997">MTCTGIDDFKPVLSAMGFSTTTDLPYKAIAKLVLPAGKMTDPAAALPLAEWVITPAAFQRIAPKLAVFISKEPDDISQIDSYSKWLVLVERFHAEADEATLGECELHPEDFFRAEGLNDTEPAQAPNPKIYTAEELPLVAWPDTTFKTTVALHGVNTTAVLWGDVCDATTRAPTGAVLLYDIAGLAQRAAEARAGDAGSGPSVTADDPSAVWSSFCAREAKVTSANLQLRHFLGDLDGLSVGQVETLQEMVRSLGLRLEECRVHLARAQEREAVTAHIALQLERGSGLVGATLTAAGGGTSGCGAECGSLSAATTEREHEQDSRSRPDGTTRAFGESSLA</sequence>
<feature type="region of interest" description="Disordered" evidence="1">
    <location>
        <begin position="307"/>
        <end position="340"/>
    </location>
</feature>
<dbReference type="Proteomes" id="UP000013827">
    <property type="component" value="Unassembled WGS sequence"/>
</dbReference>
<dbReference type="KEGG" id="ehx:EMIHUDRAFT_232039"/>
<organism evidence="2 3">
    <name type="scientific">Emiliania huxleyi (strain CCMP1516)</name>
    <dbReference type="NCBI Taxonomy" id="280463"/>
    <lineage>
        <taxon>Eukaryota</taxon>
        <taxon>Haptista</taxon>
        <taxon>Haptophyta</taxon>
        <taxon>Prymnesiophyceae</taxon>
        <taxon>Isochrysidales</taxon>
        <taxon>Noelaerhabdaceae</taxon>
        <taxon>Emiliania</taxon>
    </lineage>
</organism>
<dbReference type="GeneID" id="17276699"/>
<protein>
    <submittedName>
        <fullName evidence="2">Uncharacterized protein</fullName>
    </submittedName>
</protein>
<dbReference type="AlphaFoldDB" id="A0A0D3K6P0"/>
<dbReference type="RefSeq" id="XP_005783854.1">
    <property type="nucleotide sequence ID" value="XM_005783797.1"/>
</dbReference>